<dbReference type="Proteomes" id="UP000000864">
    <property type="component" value="Segment"/>
</dbReference>
<dbReference type="InterPro" id="IPR012334">
    <property type="entry name" value="Pectin_lyas_fold"/>
</dbReference>
<dbReference type="InterPro" id="IPR000421">
    <property type="entry name" value="FA58C"/>
</dbReference>
<feature type="compositionally biased region" description="Acidic residues" evidence="1">
    <location>
        <begin position="380"/>
        <end position="391"/>
    </location>
</feature>
<accession>Q8QKV2</accession>
<organism evidence="3 4">
    <name type="scientific">Ectocarpus siliculosus virus 1 (isolate New Zealand/Kaikoura/1988)</name>
    <name type="common">EsV-1</name>
    <dbReference type="NCBI Taxonomy" id="654926"/>
    <lineage>
        <taxon>Viruses</taxon>
        <taxon>Varidnaviria</taxon>
        <taxon>Bamfordvirae</taxon>
        <taxon>Nucleocytoviricota</taxon>
        <taxon>Megaviricetes</taxon>
        <taxon>Algavirales</taxon>
        <taxon>Phycodnaviridae</taxon>
        <taxon>Phaeovirus</taxon>
        <taxon>Phaeovirus unasiliculosus</taxon>
        <taxon>Ectocarpus siliculosus virus 1</taxon>
    </lineage>
</organism>
<organismHost>
    <name type="scientific">Ectocarpus siliculosus</name>
    <name type="common">Brown alga</name>
    <name type="synonym">Conferva siliculosa</name>
    <dbReference type="NCBI Taxonomy" id="2880"/>
</organismHost>
<feature type="region of interest" description="Disordered" evidence="1">
    <location>
        <begin position="369"/>
        <end position="391"/>
    </location>
</feature>
<reference evidence="3 4" key="4">
    <citation type="journal article" date="2000" name="Virology">
        <title>The brown algal virus EsV-1 particle contains a putative hybrid histidine kinase.</title>
        <authorList>
            <person name="Delaroque N."/>
            <person name="Wolf S."/>
            <person name="Muller D.G."/>
            <person name="Knippers R."/>
        </authorList>
    </citation>
    <scope>NUCLEOTIDE SEQUENCE [LARGE SCALE GENOMIC DNA]</scope>
    <source>
        <strain evidence="4">Isolate New Zealand/Kaikoura/1988</strain>
    </source>
</reference>
<evidence type="ECO:0000313" key="3">
    <source>
        <dbReference type="EMBL" id="AAK14578.1"/>
    </source>
</evidence>
<dbReference type="InterPro" id="IPR006626">
    <property type="entry name" value="PbH1"/>
</dbReference>
<dbReference type="Gene3D" id="2.160.20.10">
    <property type="entry name" value="Single-stranded right-handed beta-helix, Pectin lyase-like"/>
    <property type="match status" value="1"/>
</dbReference>
<proteinExistence type="predicted"/>
<gene>
    <name evidence="3" type="primary">ORF 164</name>
</gene>
<name>Q8QKV2_ESV1K</name>
<dbReference type="InterPro" id="IPR011050">
    <property type="entry name" value="Pectin_lyase_fold/virulence"/>
</dbReference>
<reference evidence="3 4" key="1">
    <citation type="journal article" date="1995" name="Virology">
        <title>Coat protein of the Ectocarpus siliculosus virus.</title>
        <authorList>
            <person name="Klein M."/>
            <person name="Lanka S.T."/>
            <person name="Knippers R."/>
            <person name="Muller D.G."/>
        </authorList>
    </citation>
    <scope>NUCLEOTIDE SEQUENCE [LARGE SCALE GENOMIC DNA]</scope>
    <source>
        <strain evidence="4">Isolate New Zealand/Kaikoura/1988</strain>
    </source>
</reference>
<reference evidence="3 4" key="2">
    <citation type="journal article" date="1998" name="Adv. Virus Res.">
        <title>Viruses in marine brown algae.</title>
        <authorList>
            <person name="Muller D.G."/>
            <person name="Kapp M."/>
            <person name="Knippers R."/>
        </authorList>
    </citation>
    <scope>NUCLEOTIDE SEQUENCE [LARGE SCALE GENOMIC DNA]</scope>
    <source>
        <strain evidence="4">Isolate New Zealand/Kaikoura/1988</strain>
    </source>
</reference>
<dbReference type="EMBL" id="AF204951">
    <property type="protein sequence ID" value="AAK14578.1"/>
    <property type="molecule type" value="Genomic_DNA"/>
</dbReference>
<dbReference type="SMART" id="SM00710">
    <property type="entry name" value="PbH1"/>
    <property type="match status" value="4"/>
</dbReference>
<evidence type="ECO:0000256" key="1">
    <source>
        <dbReference type="SAM" id="MobiDB-lite"/>
    </source>
</evidence>
<evidence type="ECO:0000313" key="4">
    <source>
        <dbReference type="Proteomes" id="UP000000864"/>
    </source>
</evidence>
<sequence length="695" mass="75737">MRLFFAIAALLSLTNAAVLTVDPGQSIQAALELAQPGDTIELKDGEYREDLTTVRDGEPDKRIIITGSRDAVLRGGGKEARLFQVMHSYITLDGFTIDGLLSGNGDAETDYQDMLIYITAHRETREIEQYGTKFRSAQDGVIISNMKLERALGECVRARYFVSNLEIFGCEIADCGIGDFVFGGMAAKNGEVIYVGTAPGQTADGKSPTDEIDHSLYIHIHHNKFTGNGNECQFKEGVEYALVEHNSCSTQKDPNSGCVDARNDRTIVRYNEIFENDGAGVRIGGHVVDDHAFGSQCEVYGNIFHSNKEGSIRVQTGENTHKMCENTCRGGCEIGGSAAEGYQDIEGKCDGLMKVFWVDANKAAPLATSTKTATTAVDGGEPEDAEDASEPEFDAAISTQSKESTQSDKCYPVPIKDVDASSEDGKHTVHSAVDNKSLTRWSASGVGEWLQMDFGAKVKINAIEMSFFKGDQRTQDFEVAADDKTVLEKQQSNGKTLAMERFPFPRAVDASSVKITGGGNSENEWNSLTEVIVCGVDEPKPEPEKDEKEREEGLCEKVEKLEIGKIQASADDGDEYKAENLMDGDLKTRWAANGLEEEELEITLEKLSTVSEIGLAVYEGDKTKAFFDVMVETEAHGWEEVIIDGESVKGKGIESYDLGLKGVKQVKVVTYGAEDIESGEAAKETSFTEVEVYGC</sequence>
<reference evidence="3 4" key="3">
    <citation type="journal article" date="2000" name="Virology">
        <title>Characterization and immunolocalization of major structural proteins in the brown algal virus EsV-1.</title>
        <authorList>
            <person name="Delaroque N."/>
            <person name="Wolf S."/>
            <person name="Muller D.G."/>
            <person name="Knippers R."/>
        </authorList>
    </citation>
    <scope>NUCLEOTIDE SEQUENCE [LARGE SCALE GENOMIC DNA]</scope>
    <source>
        <strain evidence="4">Isolate New Zealand/Kaikoura/1988</strain>
    </source>
</reference>
<evidence type="ECO:0000259" key="2">
    <source>
        <dbReference type="Pfam" id="PF00754"/>
    </source>
</evidence>
<dbReference type="SUPFAM" id="SSF51126">
    <property type="entry name" value="Pectin lyase-like"/>
    <property type="match status" value="1"/>
</dbReference>
<keyword evidence="4" id="KW-1185">Reference proteome</keyword>
<dbReference type="SUPFAM" id="SSF49785">
    <property type="entry name" value="Galactose-binding domain-like"/>
    <property type="match status" value="2"/>
</dbReference>
<dbReference type="Gene3D" id="2.60.120.260">
    <property type="entry name" value="Galactose-binding domain-like"/>
    <property type="match status" value="2"/>
</dbReference>
<dbReference type="KEGG" id="vg:920680"/>
<feature type="domain" description="F5/8 type C" evidence="2">
    <location>
        <begin position="418"/>
        <end position="531"/>
    </location>
</feature>
<dbReference type="Pfam" id="PF00754">
    <property type="entry name" value="F5_F8_type_C"/>
    <property type="match status" value="1"/>
</dbReference>
<dbReference type="InterPro" id="IPR008979">
    <property type="entry name" value="Galactose-bd-like_sf"/>
</dbReference>
<protein>
    <submittedName>
        <fullName evidence="3">EsV-1-164</fullName>
    </submittedName>
</protein>